<dbReference type="SMART" id="SM00554">
    <property type="entry name" value="FAS1"/>
    <property type="match status" value="3"/>
</dbReference>
<reference evidence="3" key="1">
    <citation type="submission" date="2020-08" db="EMBL/GenBank/DDBJ databases">
        <title>Genome sequencing and assembly of the red palm weevil Rhynchophorus ferrugineus.</title>
        <authorList>
            <person name="Dias G.B."/>
            <person name="Bergman C.M."/>
            <person name="Manee M."/>
        </authorList>
    </citation>
    <scope>NUCLEOTIDE SEQUENCE</scope>
    <source>
        <strain evidence="3">AA-2017</strain>
        <tissue evidence="3">Whole larva</tissue>
    </source>
</reference>
<organism evidence="3 4">
    <name type="scientific">Rhynchophorus ferrugineus</name>
    <name type="common">Red palm weevil</name>
    <name type="synonym">Curculio ferrugineus</name>
    <dbReference type="NCBI Taxonomy" id="354439"/>
    <lineage>
        <taxon>Eukaryota</taxon>
        <taxon>Metazoa</taxon>
        <taxon>Ecdysozoa</taxon>
        <taxon>Arthropoda</taxon>
        <taxon>Hexapoda</taxon>
        <taxon>Insecta</taxon>
        <taxon>Pterygota</taxon>
        <taxon>Neoptera</taxon>
        <taxon>Endopterygota</taxon>
        <taxon>Coleoptera</taxon>
        <taxon>Polyphaga</taxon>
        <taxon>Cucujiformia</taxon>
        <taxon>Curculionidae</taxon>
        <taxon>Dryophthorinae</taxon>
        <taxon>Rhynchophorus</taxon>
    </lineage>
</organism>
<dbReference type="SUPFAM" id="SSF82153">
    <property type="entry name" value="FAS1 domain"/>
    <property type="match status" value="3"/>
</dbReference>
<comment type="caution">
    <text evidence="3">The sequence shown here is derived from an EMBL/GenBank/DDBJ whole genome shotgun (WGS) entry which is preliminary data.</text>
</comment>
<accession>A0A834I3V7</accession>
<feature type="domain" description="FAS1" evidence="2">
    <location>
        <begin position="331"/>
        <end position="473"/>
    </location>
</feature>
<protein>
    <recommendedName>
        <fullName evidence="2">FAS1 domain-containing protein</fullName>
    </recommendedName>
</protein>
<dbReference type="InterPro" id="IPR050904">
    <property type="entry name" value="Adhesion/Biosynth-related"/>
</dbReference>
<dbReference type="OrthoDB" id="7700931at2759"/>
<dbReference type="Pfam" id="PF02469">
    <property type="entry name" value="Fasciclin"/>
    <property type="match status" value="3"/>
</dbReference>
<evidence type="ECO:0000256" key="1">
    <source>
        <dbReference type="SAM" id="SignalP"/>
    </source>
</evidence>
<evidence type="ECO:0000259" key="2">
    <source>
        <dbReference type="PROSITE" id="PS50213"/>
    </source>
</evidence>
<proteinExistence type="predicted"/>
<dbReference type="PROSITE" id="PS50213">
    <property type="entry name" value="FAS1"/>
    <property type="match status" value="3"/>
</dbReference>
<dbReference type="Proteomes" id="UP000625711">
    <property type="component" value="Unassembled WGS sequence"/>
</dbReference>
<dbReference type="Gene3D" id="2.30.180.10">
    <property type="entry name" value="FAS1 domain"/>
    <property type="match status" value="3"/>
</dbReference>
<dbReference type="EMBL" id="JAACXV010014535">
    <property type="protein sequence ID" value="KAF7266502.1"/>
    <property type="molecule type" value="Genomic_DNA"/>
</dbReference>
<sequence>MIVVTIPLIALSVVCDLVFCHVLQNYPQRSIYNRITQEDEFRNFDGLIRNNKDARMDLLQKELTLFIPTNAAFENYTKPLYSDMAFYHMAKACKTINELKTIPSLSSTKYNLPKLWITKTTDKLFINNAEVLPFNSNYVGRTRHAPEGHQQILHIIDGVLDPLIRIPESPQTAYDFMTSTWKWDLDVEESVTSFLHKVNENGMAHLFQVNGGNTFFIPVDRSIDTHKFRNLNKKTIFGHIVPNFVLFTRPTMRGFNYETMANDDKTYMVLYLEEIGSELHVKSVTIQGTTDNPTGHYSAKILQANIPVHNGVIHLISQPLGIKNKTRPFPYLPIIEKLSRDPALDTFYSMGDISGFNKIFTSHDVTFTYFIPNDYSWRQMKRSGLKYFENNVDLLKRHLVISDAPYTMERMLAITKSQNNTSFELKTTGGIIKIAVFQIGTSYYVKYKRAYIEVLRPNYECTDGIIHVLAGPMADLF</sequence>
<feature type="signal peptide" evidence="1">
    <location>
        <begin position="1"/>
        <end position="20"/>
    </location>
</feature>
<dbReference type="InterPro" id="IPR000782">
    <property type="entry name" value="FAS1_domain"/>
</dbReference>
<feature type="domain" description="FAS1" evidence="2">
    <location>
        <begin position="28"/>
        <end position="160"/>
    </location>
</feature>
<keyword evidence="4" id="KW-1185">Reference proteome</keyword>
<feature type="domain" description="FAS1" evidence="2">
    <location>
        <begin position="178"/>
        <end position="320"/>
    </location>
</feature>
<evidence type="ECO:0000313" key="3">
    <source>
        <dbReference type="EMBL" id="KAF7266502.1"/>
    </source>
</evidence>
<dbReference type="AlphaFoldDB" id="A0A834I3V7"/>
<name>A0A834I3V7_RHYFE</name>
<dbReference type="PANTHER" id="PTHR10900">
    <property type="entry name" value="PERIOSTIN-RELATED"/>
    <property type="match status" value="1"/>
</dbReference>
<gene>
    <name evidence="3" type="ORF">GWI33_020183</name>
</gene>
<dbReference type="InterPro" id="IPR036378">
    <property type="entry name" value="FAS1_dom_sf"/>
</dbReference>
<feature type="chain" id="PRO_5032421463" description="FAS1 domain-containing protein" evidence="1">
    <location>
        <begin position="21"/>
        <end position="477"/>
    </location>
</feature>
<evidence type="ECO:0000313" key="4">
    <source>
        <dbReference type="Proteomes" id="UP000625711"/>
    </source>
</evidence>
<keyword evidence="1" id="KW-0732">Signal</keyword>
<dbReference type="PANTHER" id="PTHR10900:SF77">
    <property type="entry name" value="FI19380P1"/>
    <property type="match status" value="1"/>
</dbReference>